<dbReference type="InterPro" id="IPR029033">
    <property type="entry name" value="His_PPase_superfam"/>
</dbReference>
<accession>A0A179IAN1</accession>
<dbReference type="Gene3D" id="3.40.50.1240">
    <property type="entry name" value="Phosphoglycerate mutase-like"/>
    <property type="match status" value="1"/>
</dbReference>
<protein>
    <submittedName>
        <fullName evidence="1">Uncharacterized protein</fullName>
    </submittedName>
</protein>
<sequence>MPPIIHCIRHGQGLHNVAGNYSISDPLLTPLGRQQCEALRCTSFAETGRISLVVASPLCRALETAFLIFEPALTLGGKCNPKILAMPDAQEISDDPCDTGSSPALLADTSAAHDWPVDLSLVHDGWNVKAPGSRYGLSSSALFARARHARVLLRDKIRELVKSGDADAEIVLIAHGSFLHYLTGDWEDALRNPATGWHNCETRSYTFEDGWLSDADKKAKLVETETSRRKRGLAYPMYGQQQQKDLYELAMRGWEAQGLPRPDKLT</sequence>
<dbReference type="SUPFAM" id="SSF53254">
    <property type="entry name" value="Phosphoglycerate mutase-like"/>
    <property type="match status" value="1"/>
</dbReference>
<organism evidence="1 2">
    <name type="scientific">Cordyceps confragosa</name>
    <name type="common">Lecanicillium lecanii</name>
    <dbReference type="NCBI Taxonomy" id="2714763"/>
    <lineage>
        <taxon>Eukaryota</taxon>
        <taxon>Fungi</taxon>
        <taxon>Dikarya</taxon>
        <taxon>Ascomycota</taxon>
        <taxon>Pezizomycotina</taxon>
        <taxon>Sordariomycetes</taxon>
        <taxon>Hypocreomycetidae</taxon>
        <taxon>Hypocreales</taxon>
        <taxon>Cordycipitaceae</taxon>
        <taxon>Akanthomyces</taxon>
    </lineage>
</organism>
<name>A0A179IAN1_CORDF</name>
<dbReference type="CDD" id="cd07067">
    <property type="entry name" value="HP_PGM_like"/>
    <property type="match status" value="1"/>
</dbReference>
<evidence type="ECO:0000313" key="2">
    <source>
        <dbReference type="Proteomes" id="UP000243081"/>
    </source>
</evidence>
<dbReference type="InterPro" id="IPR013078">
    <property type="entry name" value="His_Pase_superF_clade-1"/>
</dbReference>
<dbReference type="SMART" id="SM00855">
    <property type="entry name" value="PGAM"/>
    <property type="match status" value="1"/>
</dbReference>
<comment type="caution">
    <text evidence="1">The sequence shown here is derived from an EMBL/GenBank/DDBJ whole genome shotgun (WGS) entry which is preliminary data.</text>
</comment>
<dbReference type="InterPro" id="IPR050275">
    <property type="entry name" value="PGM_Phosphatase"/>
</dbReference>
<dbReference type="GO" id="GO:0016791">
    <property type="term" value="F:phosphatase activity"/>
    <property type="evidence" value="ECO:0007669"/>
    <property type="project" value="TreeGrafter"/>
</dbReference>
<dbReference type="EMBL" id="LUKN01002832">
    <property type="protein sequence ID" value="OAQ98523.1"/>
    <property type="molecule type" value="Genomic_DNA"/>
</dbReference>
<evidence type="ECO:0000313" key="1">
    <source>
        <dbReference type="EMBL" id="OAQ98523.1"/>
    </source>
</evidence>
<dbReference type="PANTHER" id="PTHR48100">
    <property type="entry name" value="BROAD-SPECIFICITY PHOSPHATASE YOR283W-RELATED"/>
    <property type="match status" value="1"/>
</dbReference>
<reference evidence="1 2" key="1">
    <citation type="submission" date="2016-03" db="EMBL/GenBank/DDBJ databases">
        <title>Fine-scale spatial genetic structure of a fungal parasite of coffee scale insects.</title>
        <authorList>
            <person name="Jackson D."/>
            <person name="Zemenick K.A."/>
            <person name="Malloure B."/>
            <person name="Quandt C.A."/>
            <person name="James T.Y."/>
        </authorList>
    </citation>
    <scope>NUCLEOTIDE SEQUENCE [LARGE SCALE GENOMIC DNA]</scope>
    <source>
        <strain evidence="1 2">UM487</strain>
    </source>
</reference>
<proteinExistence type="predicted"/>
<dbReference type="Pfam" id="PF00300">
    <property type="entry name" value="His_Phos_1"/>
    <property type="match status" value="1"/>
</dbReference>
<dbReference type="OMA" id="NEQCRIL"/>
<keyword evidence="2" id="KW-1185">Reference proteome</keyword>
<gene>
    <name evidence="1" type="ORF">LLEC1_02694</name>
</gene>
<dbReference type="OrthoDB" id="496981at2759"/>
<dbReference type="GO" id="GO:0005737">
    <property type="term" value="C:cytoplasm"/>
    <property type="evidence" value="ECO:0007669"/>
    <property type="project" value="TreeGrafter"/>
</dbReference>
<dbReference type="Proteomes" id="UP000243081">
    <property type="component" value="Unassembled WGS sequence"/>
</dbReference>
<dbReference type="PANTHER" id="PTHR48100:SF54">
    <property type="entry name" value="PHOSPHATASE SPAC5H10.03-RELATED"/>
    <property type="match status" value="1"/>
</dbReference>
<dbReference type="AlphaFoldDB" id="A0A179IAN1"/>